<organism evidence="7 8">
    <name type="scientific">Kingdonia uniflora</name>
    <dbReference type="NCBI Taxonomy" id="39325"/>
    <lineage>
        <taxon>Eukaryota</taxon>
        <taxon>Viridiplantae</taxon>
        <taxon>Streptophyta</taxon>
        <taxon>Embryophyta</taxon>
        <taxon>Tracheophyta</taxon>
        <taxon>Spermatophyta</taxon>
        <taxon>Magnoliopsida</taxon>
        <taxon>Ranunculales</taxon>
        <taxon>Circaeasteraceae</taxon>
        <taxon>Kingdonia</taxon>
    </lineage>
</organism>
<dbReference type="SMART" id="SM00356">
    <property type="entry name" value="ZnF_C3H1"/>
    <property type="match status" value="4"/>
</dbReference>
<feature type="zinc finger region" description="C3H1-type" evidence="5">
    <location>
        <begin position="198"/>
        <end position="226"/>
    </location>
</feature>
<gene>
    <name evidence="7" type="ORF">GIB67_025393</name>
</gene>
<dbReference type="InterPro" id="IPR036855">
    <property type="entry name" value="Znf_CCCH_sf"/>
</dbReference>
<dbReference type="FunFam" id="4.10.1000.10:FF:000003">
    <property type="entry name" value="Zinc finger CCCH domain-containing protein"/>
    <property type="match status" value="1"/>
</dbReference>
<name>A0A7J7NBP5_9MAGN</name>
<keyword evidence="4 5" id="KW-0862">Zinc</keyword>
<feature type="domain" description="C3H1-type" evidence="6">
    <location>
        <begin position="198"/>
        <end position="226"/>
    </location>
</feature>
<dbReference type="PANTHER" id="PTHR12547:SF121">
    <property type="entry name" value="ZINC FINGER CCCH DOMAIN-CONTAINING PROTEIN 39"/>
    <property type="match status" value="1"/>
</dbReference>
<dbReference type="EMBL" id="JACGCM010000926">
    <property type="protein sequence ID" value="KAF6164567.1"/>
    <property type="molecule type" value="Genomic_DNA"/>
</dbReference>
<dbReference type="InterPro" id="IPR000571">
    <property type="entry name" value="Znf_CCCH"/>
</dbReference>
<evidence type="ECO:0000256" key="5">
    <source>
        <dbReference type="PROSITE-ProRule" id="PRU00723"/>
    </source>
</evidence>
<feature type="domain" description="C3H1-type" evidence="6">
    <location>
        <begin position="288"/>
        <end position="316"/>
    </location>
</feature>
<sequence length="412" mass="46163">MADRNNLNANPNHSRGDWTQLVNTRPCKYSLEKCPYGIKCSFAHREEDIRKRYWNMQGILGAHPSGVGMPQFGTGNGVEDQRNILEEFVVNTDPIVAPTNEMSSSSNVIKLPPNSGGSWRCLFKTQNCKKYVLGTCPHAASNCNFAHGEQDKRIPYQNMQEMVGFHGDREEMLQIGRGNGEKRLQFGTGNWEEDQRIILKYRLCDKFGHGETCSYGETCRFPHEDPAKFRKSVVPTMGMGSSILVENSGIFSGSNQSQPNFTSRGPPPVEPISDLIEHRVNATRLSSYWKTRMCTQWETTGQCHFGDGCHYAHEPAELRNLMNFTEAQASGIASLRPPELQKVTNFTKMQASGVAPLIPSASSCNNMLPNSTQVEDIGILSKQQAMEEKVLRRMGLKKNITGIYGDWIDEDD</sequence>
<feature type="domain" description="C3H1-type" evidence="6">
    <location>
        <begin position="21"/>
        <end position="47"/>
    </location>
</feature>
<proteinExistence type="predicted"/>
<evidence type="ECO:0000259" key="6">
    <source>
        <dbReference type="PROSITE" id="PS50103"/>
    </source>
</evidence>
<dbReference type="PROSITE" id="PS50103">
    <property type="entry name" value="ZF_C3H1"/>
    <property type="match status" value="4"/>
</dbReference>
<evidence type="ECO:0000313" key="8">
    <source>
        <dbReference type="Proteomes" id="UP000541444"/>
    </source>
</evidence>
<keyword evidence="2" id="KW-0677">Repeat</keyword>
<dbReference type="Proteomes" id="UP000541444">
    <property type="component" value="Unassembled WGS sequence"/>
</dbReference>
<feature type="zinc finger region" description="C3H1-type" evidence="5">
    <location>
        <begin position="21"/>
        <end position="47"/>
    </location>
</feature>
<evidence type="ECO:0000256" key="4">
    <source>
        <dbReference type="ARBA" id="ARBA00022833"/>
    </source>
</evidence>
<dbReference type="Pfam" id="PF00642">
    <property type="entry name" value="zf-CCCH"/>
    <property type="match status" value="1"/>
</dbReference>
<dbReference type="OrthoDB" id="410307at2759"/>
<dbReference type="SUPFAM" id="SSF90229">
    <property type="entry name" value="CCCH zinc finger"/>
    <property type="match status" value="3"/>
</dbReference>
<feature type="zinc finger region" description="C3H1-type" evidence="5">
    <location>
        <begin position="288"/>
        <end position="316"/>
    </location>
</feature>
<evidence type="ECO:0000256" key="3">
    <source>
        <dbReference type="ARBA" id="ARBA00022771"/>
    </source>
</evidence>
<evidence type="ECO:0000256" key="2">
    <source>
        <dbReference type="ARBA" id="ARBA00022737"/>
    </source>
</evidence>
<keyword evidence="1 5" id="KW-0479">Metal-binding</keyword>
<keyword evidence="8" id="KW-1185">Reference proteome</keyword>
<dbReference type="GO" id="GO:0010468">
    <property type="term" value="P:regulation of gene expression"/>
    <property type="evidence" value="ECO:0007669"/>
    <property type="project" value="UniProtKB-ARBA"/>
</dbReference>
<dbReference type="AlphaFoldDB" id="A0A7J7NBP5"/>
<feature type="domain" description="C3H1-type" evidence="6">
    <location>
        <begin position="122"/>
        <end position="150"/>
    </location>
</feature>
<evidence type="ECO:0000313" key="7">
    <source>
        <dbReference type="EMBL" id="KAF6164567.1"/>
    </source>
</evidence>
<dbReference type="GO" id="GO:0008270">
    <property type="term" value="F:zinc ion binding"/>
    <property type="evidence" value="ECO:0007669"/>
    <property type="project" value="UniProtKB-KW"/>
</dbReference>
<reference evidence="7 8" key="1">
    <citation type="journal article" date="2020" name="IScience">
        <title>Genome Sequencing of the Endangered Kingdonia uniflora (Circaeasteraceae, Ranunculales) Reveals Potential Mechanisms of Evolutionary Specialization.</title>
        <authorList>
            <person name="Sun Y."/>
            <person name="Deng T."/>
            <person name="Zhang A."/>
            <person name="Moore M.J."/>
            <person name="Landis J.B."/>
            <person name="Lin N."/>
            <person name="Zhang H."/>
            <person name="Zhang X."/>
            <person name="Huang J."/>
            <person name="Zhang X."/>
            <person name="Sun H."/>
            <person name="Wang H."/>
        </authorList>
    </citation>
    <scope>NUCLEOTIDE SEQUENCE [LARGE SCALE GENOMIC DNA]</scope>
    <source>
        <strain evidence="7">TB1705</strain>
        <tissue evidence="7">Leaf</tissue>
    </source>
</reference>
<dbReference type="PANTHER" id="PTHR12547">
    <property type="entry name" value="CCCH ZINC FINGER/TIS11-RELATED"/>
    <property type="match status" value="1"/>
</dbReference>
<accession>A0A7J7NBP5</accession>
<dbReference type="Gene3D" id="4.10.1000.10">
    <property type="entry name" value="Zinc finger, CCCH-type"/>
    <property type="match status" value="3"/>
</dbReference>
<keyword evidence="3 5" id="KW-0863">Zinc-finger</keyword>
<dbReference type="GO" id="GO:0051252">
    <property type="term" value="P:regulation of RNA metabolic process"/>
    <property type="evidence" value="ECO:0007669"/>
    <property type="project" value="UniProtKB-ARBA"/>
</dbReference>
<feature type="zinc finger region" description="C3H1-type" evidence="5">
    <location>
        <begin position="122"/>
        <end position="150"/>
    </location>
</feature>
<protein>
    <recommendedName>
        <fullName evidence="6">C3H1-type domain-containing protein</fullName>
    </recommendedName>
</protein>
<dbReference type="InterPro" id="IPR045877">
    <property type="entry name" value="ZFP36-like"/>
</dbReference>
<comment type="caution">
    <text evidence="7">The sequence shown here is derived from an EMBL/GenBank/DDBJ whole genome shotgun (WGS) entry which is preliminary data.</text>
</comment>
<evidence type="ECO:0000256" key="1">
    <source>
        <dbReference type="ARBA" id="ARBA00022723"/>
    </source>
</evidence>
<dbReference type="GO" id="GO:0003729">
    <property type="term" value="F:mRNA binding"/>
    <property type="evidence" value="ECO:0007669"/>
    <property type="project" value="InterPro"/>
</dbReference>